<sequence length="65" mass="7576">MGLAKTINDSNGIPKKEFETSLLYLNNQIRIIEQKLSLKVDHKIETEFSKCQHKINVSKETFNRI</sequence>
<dbReference type="Proteomes" id="UP000198618">
    <property type="component" value="Unassembled WGS sequence"/>
</dbReference>
<reference evidence="1 2" key="1">
    <citation type="submission" date="2016-10" db="EMBL/GenBank/DDBJ databases">
        <authorList>
            <person name="de Groot N.N."/>
        </authorList>
    </citation>
    <scope>NUCLEOTIDE SEQUENCE [LARGE SCALE GENOMIC DNA]</scope>
    <source>
        <strain evidence="1 2">IBRC-M 10780</strain>
    </source>
</reference>
<evidence type="ECO:0000313" key="2">
    <source>
        <dbReference type="Proteomes" id="UP000198618"/>
    </source>
</evidence>
<keyword evidence="2" id="KW-1185">Reference proteome</keyword>
<dbReference type="RefSeq" id="WP_090866849.1">
    <property type="nucleotide sequence ID" value="NZ_FOHE01000002.1"/>
</dbReference>
<evidence type="ECO:0000313" key="1">
    <source>
        <dbReference type="EMBL" id="SES79860.1"/>
    </source>
</evidence>
<gene>
    <name evidence="1" type="ORF">SAMN05216389_102219</name>
</gene>
<name>A0A1H9ZFM6_9BACI</name>
<dbReference type="AlphaFoldDB" id="A0A1H9ZFM6"/>
<protein>
    <submittedName>
        <fullName evidence="1">Uncharacterized protein</fullName>
    </submittedName>
</protein>
<dbReference type="EMBL" id="FOHE01000002">
    <property type="protein sequence ID" value="SES79860.1"/>
    <property type="molecule type" value="Genomic_DNA"/>
</dbReference>
<proteinExistence type="predicted"/>
<organism evidence="1 2">
    <name type="scientific">Oceanobacillus limi</name>
    <dbReference type="NCBI Taxonomy" id="930131"/>
    <lineage>
        <taxon>Bacteria</taxon>
        <taxon>Bacillati</taxon>
        <taxon>Bacillota</taxon>
        <taxon>Bacilli</taxon>
        <taxon>Bacillales</taxon>
        <taxon>Bacillaceae</taxon>
        <taxon>Oceanobacillus</taxon>
    </lineage>
</organism>
<accession>A0A1H9ZFM6</accession>
<dbReference type="STRING" id="930131.SAMN05216389_102219"/>